<evidence type="ECO:0000256" key="1">
    <source>
        <dbReference type="ARBA" id="ARBA00004328"/>
    </source>
</evidence>
<evidence type="ECO:0000313" key="4">
    <source>
        <dbReference type="EMBL" id="AGK89945.1"/>
    </source>
</evidence>
<reference evidence="5 6" key="2">
    <citation type="journal article" date="2017" name="Virus Genes">
        <title>Characterization of Eptesipoxvirus, a novel poxvirus from a microchiropteran bat.</title>
        <authorList>
            <person name="Tu S.L."/>
            <person name="Nakazawa Y."/>
            <person name="Gao J."/>
            <person name="Wilkins K."/>
            <person name="Gallardo-Romero N."/>
            <person name="Li Y."/>
            <person name="Emerson G.L."/>
            <person name="Carroll D.S."/>
            <person name="Upton C."/>
        </authorList>
    </citation>
    <scope>NUCLEOTIDE SEQUENCE [LARGE SCALE GENOMIC DNA]</scope>
    <source>
        <strain evidence="5 6">Washington</strain>
    </source>
</reference>
<keyword evidence="6" id="KW-1185">Reference proteome</keyword>
<keyword evidence="2" id="KW-0946">Virion</keyword>
<sequence length="908" mass="103579">MMPFNSLVTLDQLEDVEYLFRVISNILPSLCLDYKICPKLKTTYVHPFDILLHSDCGKPADIEQVQSSIEKIGINYLLDLFSNPKLFNYVVHPGFVDIIQYYSKIKTSHNTIHNTRSFNDLPPFTKELMFTRLTEPEYVARFIGGYVKSDDDSLDLFPEKHPDLNFENTYMLNLIYKDVIDSGNYGFRTRITNGVMFKRDFDNLMEIRKLLTVQSRDIFDRTFQLAKAATDYNVQLPQLVPNTDILLMPSFKPLLMYYQYFNTQYTLDSIYYNADKILTSNPSIPSIVASMRFQSVLPKLLKLYPDLPVRQDAVLTLQDSTTMAVHVINVQIGGTFVDISSQTSYFITLLNMLAKEERSTPIKKQHSLFWDGISYDEYKSKKITDIVMYNSTCYVMGLYNKNNITYCSMLSDIILANETPIRVCFLPRVIAGKTVPALISEILDNVNNISHKDFPKKTRSSLMHIGLSENNFMKFFQLIRLTANKQPEVAIKEILMSYIGFKLNDTGSPYYIKRESYQDFCLLLFTAMGFKVSVKKSIIGSDNHTIISIKPKVTKQYIHHMLVKSSCCKEDANKIISAAYDLLNFMVSVGDYKNYQTYCFTKNLFPNYFYFGGVKENDFSAGSVSDNIDDIQETIIHLTEPINILDRINVRGIFSATTVNEMLDVDAFGPENTAFKNNLSQLINSGNLSGNTVVQALPFNILDKIVTIAGGPCTVSFSELIDGIGEDEDDEECNDTHKVLSIINTALKDNLLKTNTAMVAQTMNSVAAYSQKQLNDVKNSTCQTAMLFKSLARSIYAIERIFRIKIGDDVKTNILEKFKAFNSLTKSLYTDLVSIETLKAMLYIVKRSGRNISDTEIGIEELQKTYNAIKPKIASMVNYYSEMHKDYFHFLKKNLNFMDGDAVTFDTE</sequence>
<dbReference type="Proteomes" id="UP000217428">
    <property type="component" value="Segment"/>
</dbReference>
<dbReference type="InterPro" id="IPR005058">
    <property type="entry name" value="Poxvirus_P4A"/>
</dbReference>
<evidence type="ECO:0000256" key="2">
    <source>
        <dbReference type="ARBA" id="ARBA00022844"/>
    </source>
</evidence>
<dbReference type="Pfam" id="PF03395">
    <property type="entry name" value="Pox_P4A"/>
    <property type="match status" value="1"/>
</dbReference>
<protein>
    <submittedName>
        <fullName evidence="4 5">P4a</fullName>
    </submittedName>
</protein>
<dbReference type="OrthoDB" id="1276at10239"/>
<dbReference type="GO" id="GO:0044423">
    <property type="term" value="C:virion component"/>
    <property type="evidence" value="ECO:0007669"/>
    <property type="project" value="UniProtKB-KW"/>
</dbReference>
<organism evidence="4">
    <name type="scientific">Eptesipox virus</name>
    <dbReference type="NCBI Taxonomy" id="1329402"/>
    <lineage>
        <taxon>Viruses</taxon>
        <taxon>Varidnaviria</taxon>
        <taxon>Bamfordvirae</taxon>
        <taxon>Nucleocytoviricota</taxon>
        <taxon>Pokkesviricetes</taxon>
        <taxon>Chitovirales</taxon>
        <taxon>Poxviridae</taxon>
        <taxon>Chordopoxvirinae</taxon>
        <taxon>Vespertilionpoxvirus</taxon>
        <taxon>Vespertilionpoxvirus eptesipox</taxon>
    </lineage>
</organism>
<dbReference type="EMBL" id="KC181856">
    <property type="protein sequence ID" value="AGK89945.1"/>
    <property type="molecule type" value="Genomic_DNA"/>
</dbReference>
<evidence type="ECO:0000313" key="5">
    <source>
        <dbReference type="EMBL" id="ASK51307.1"/>
    </source>
</evidence>
<comment type="function">
    <text evidence="3">Core protein 4a is the most abundant virion protein. Major component of the virion core that undergoes proteolytic processing during the immature virion (IV) to mature virion (MV) transition.</text>
</comment>
<accession>R4JS96</accession>
<name>R4JS96_9POXV</name>
<gene>
    <name evidence="5" type="ORF">EPTV-WA-106</name>
</gene>
<comment type="subcellular location">
    <subcellularLocation>
        <location evidence="1">Virion</location>
    </subcellularLocation>
</comment>
<evidence type="ECO:0000313" key="6">
    <source>
        <dbReference type="Proteomes" id="UP000217428"/>
    </source>
</evidence>
<evidence type="ECO:0000256" key="3">
    <source>
        <dbReference type="ARBA" id="ARBA00025267"/>
    </source>
</evidence>
<proteinExistence type="predicted"/>
<dbReference type="EMBL" id="KY747497">
    <property type="protein sequence ID" value="ASK51307.1"/>
    <property type="molecule type" value="Genomic_DNA"/>
</dbReference>
<reference evidence="5" key="3">
    <citation type="submission" date="2017-03" db="EMBL/GenBank/DDBJ databases">
        <authorList>
            <person name="Afonso C.L."/>
            <person name="Miller P.J."/>
            <person name="Scott M.A."/>
            <person name="Spackman E."/>
            <person name="Goraichik I."/>
            <person name="Dimitrov K.M."/>
            <person name="Suarez D.L."/>
            <person name="Swayne D.E."/>
        </authorList>
    </citation>
    <scope>NUCLEOTIDE SEQUENCE</scope>
    <source>
        <strain evidence="5">Washington</strain>
    </source>
</reference>
<reference evidence="4" key="1">
    <citation type="journal article" date="2013" name="Emerg. Infect. Dis.">
        <title>Novel Poxvirus in Big Brown Bats, Northwestern United States.</title>
        <authorList>
            <person name="Emerson G.L."/>
            <person name="Nordhausen R.N."/>
            <person name="Garner M.M."/>
            <person name="Huckabee J.R."/>
            <person name="Johnson S."/>
            <person name="Wohrle R.D."/>
            <person name="Davidson W.B."/>
            <person name="Wilkins K."/>
            <person name="Li Y."/>
            <person name="Doty J.B."/>
            <person name="Gallardo-Romero N.F."/>
            <person name="Metcalfe M.G."/>
            <person name="Karem K.L."/>
            <person name="Damon I.K."/>
            <person name="Carroll D.S."/>
        </authorList>
    </citation>
    <scope>NUCLEOTIDE SEQUENCE</scope>
    <source>
        <strain evidence="4">WA2011</strain>
    </source>
</reference>
<dbReference type="GO" id="GO:0005198">
    <property type="term" value="F:structural molecule activity"/>
    <property type="evidence" value="ECO:0007669"/>
    <property type="project" value="InterPro"/>
</dbReference>